<sequence>MLIDRLKTSAVLIVLIGALVYLDAKHSFSGGEGLWLLPVLLFFALGTAWDLSGLVKASGRSISRSTTLAATATVTISAGVPLFWSVSGRTSVGNVVIGNLGWIVIGAIVAVMIAIGREMAVFHGADLTKNSDQDSQEDRSPNSDQESAQKKHQNGSAIDRTSSAVFVSLYVGLPMAMLVSLRGMGSGNWGLLALLTTIAVTKSSDAGAYFVGRAIGRHKLIPRLSPGKTIEGALGGVLTSTIVAFVFLAWIFPSFMAATAPADAAAMGVPPFWRALVLGPMLAVSGMLGDLAESLVKRDAAAKDSGNWLPGLGGVWDVTDSLIAAVMPAYLCFAFGVAGPMM</sequence>
<keyword evidence="13 25" id="KW-1133">Transmembrane helix</keyword>
<dbReference type="Pfam" id="PF01148">
    <property type="entry name" value="CTP_transf_1"/>
    <property type="match status" value="1"/>
</dbReference>
<dbReference type="Proteomes" id="UP000315010">
    <property type="component" value="Unassembled WGS sequence"/>
</dbReference>
<feature type="compositionally biased region" description="Basic and acidic residues" evidence="24">
    <location>
        <begin position="129"/>
        <end position="141"/>
    </location>
</feature>
<evidence type="ECO:0000256" key="5">
    <source>
        <dbReference type="ARBA" id="ARBA00010185"/>
    </source>
</evidence>
<keyword evidence="12 26" id="KW-0548">Nucleotidyltransferase</keyword>
<keyword evidence="16" id="KW-0594">Phospholipid biosynthesis</keyword>
<comment type="similarity">
    <text evidence="5">Belongs to the CDS family.</text>
</comment>
<evidence type="ECO:0000256" key="12">
    <source>
        <dbReference type="ARBA" id="ARBA00022695"/>
    </source>
</evidence>
<evidence type="ECO:0000256" key="16">
    <source>
        <dbReference type="ARBA" id="ARBA00023209"/>
    </source>
</evidence>
<dbReference type="OrthoDB" id="9799199at2"/>
<comment type="catalytic activity">
    <reaction evidence="1">
        <text>a 1,2-diacyl-sn-glycero-3-phosphate + CTP + H(+) = a CDP-1,2-diacyl-sn-glycerol + diphosphate</text>
        <dbReference type="Rhea" id="RHEA:16229"/>
        <dbReference type="ChEBI" id="CHEBI:15378"/>
        <dbReference type="ChEBI" id="CHEBI:33019"/>
        <dbReference type="ChEBI" id="CHEBI:37563"/>
        <dbReference type="ChEBI" id="CHEBI:58332"/>
        <dbReference type="ChEBI" id="CHEBI:58608"/>
        <dbReference type="EC" id="2.7.7.41"/>
    </reaction>
</comment>
<evidence type="ECO:0000256" key="7">
    <source>
        <dbReference type="ARBA" id="ARBA00019373"/>
    </source>
</evidence>
<evidence type="ECO:0000256" key="3">
    <source>
        <dbReference type="ARBA" id="ARBA00005119"/>
    </source>
</evidence>
<feature type="transmembrane region" description="Helical" evidence="25">
    <location>
        <begin position="164"/>
        <end position="183"/>
    </location>
</feature>
<keyword evidence="17" id="KW-1208">Phospholipid metabolism</keyword>
<comment type="pathway">
    <text evidence="4">Lipid metabolism.</text>
</comment>
<keyword evidence="11 25" id="KW-0812">Transmembrane</keyword>
<evidence type="ECO:0000313" key="27">
    <source>
        <dbReference type="Proteomes" id="UP000315010"/>
    </source>
</evidence>
<keyword evidence="27" id="KW-1185">Reference proteome</keyword>
<evidence type="ECO:0000256" key="24">
    <source>
        <dbReference type="SAM" id="MobiDB-lite"/>
    </source>
</evidence>
<dbReference type="PANTHER" id="PTHR46382:SF1">
    <property type="entry name" value="PHOSPHATIDATE CYTIDYLYLTRANSFERASE"/>
    <property type="match status" value="1"/>
</dbReference>
<dbReference type="EMBL" id="SJPJ01000001">
    <property type="protein sequence ID" value="TWT83961.1"/>
    <property type="molecule type" value="Genomic_DNA"/>
</dbReference>
<comment type="subcellular location">
    <subcellularLocation>
        <location evidence="2">Cell membrane</location>
        <topology evidence="2">Multi-pass membrane protein</topology>
    </subcellularLocation>
</comment>
<keyword evidence="15 25" id="KW-0472">Membrane</keyword>
<evidence type="ECO:0000256" key="8">
    <source>
        <dbReference type="ARBA" id="ARBA00022475"/>
    </source>
</evidence>
<evidence type="ECO:0000256" key="4">
    <source>
        <dbReference type="ARBA" id="ARBA00005189"/>
    </source>
</evidence>
<evidence type="ECO:0000256" key="1">
    <source>
        <dbReference type="ARBA" id="ARBA00001698"/>
    </source>
</evidence>
<keyword evidence="9" id="KW-0444">Lipid biosynthesis</keyword>
<feature type="transmembrane region" description="Helical" evidence="25">
    <location>
        <begin position="67"/>
        <end position="84"/>
    </location>
</feature>
<gene>
    <name evidence="26" type="primary">cdsA_1</name>
    <name evidence="26" type="ORF">CA13_54350</name>
</gene>
<feature type="region of interest" description="Disordered" evidence="24">
    <location>
        <begin position="129"/>
        <end position="157"/>
    </location>
</feature>
<evidence type="ECO:0000256" key="18">
    <source>
        <dbReference type="ARBA" id="ARBA00029893"/>
    </source>
</evidence>
<dbReference type="GO" id="GO:0016024">
    <property type="term" value="P:CDP-diacylglycerol biosynthetic process"/>
    <property type="evidence" value="ECO:0007669"/>
    <property type="project" value="TreeGrafter"/>
</dbReference>
<evidence type="ECO:0000256" key="6">
    <source>
        <dbReference type="ARBA" id="ARBA00012487"/>
    </source>
</evidence>
<comment type="caution">
    <text evidence="26">The sequence shown here is derived from an EMBL/GenBank/DDBJ whole genome shotgun (WGS) entry which is preliminary data.</text>
</comment>
<evidence type="ECO:0000256" key="10">
    <source>
        <dbReference type="ARBA" id="ARBA00022679"/>
    </source>
</evidence>
<evidence type="ECO:0000256" key="15">
    <source>
        <dbReference type="ARBA" id="ARBA00023136"/>
    </source>
</evidence>
<feature type="transmembrane region" description="Helical" evidence="25">
    <location>
        <begin position="34"/>
        <end position="55"/>
    </location>
</feature>
<protein>
    <recommendedName>
        <fullName evidence="7">Phosphatidate cytidylyltransferase</fullName>
        <ecNumber evidence="6">2.7.7.41</ecNumber>
    </recommendedName>
    <alternativeName>
        <fullName evidence="20">CDP-DAG synthase</fullName>
    </alternativeName>
    <alternativeName>
        <fullName evidence="22">CDP-DG synthase</fullName>
    </alternativeName>
    <alternativeName>
        <fullName evidence="18">CDP-diacylglycerol synthase</fullName>
    </alternativeName>
    <alternativeName>
        <fullName evidence="21">CDP-diglyceride pyrophosphorylase</fullName>
    </alternativeName>
    <alternativeName>
        <fullName evidence="23">CDP-diglyceride synthase</fullName>
    </alternativeName>
    <alternativeName>
        <fullName evidence="19">CTP:phosphatidate cytidylyltransferase</fullName>
    </alternativeName>
</protein>
<keyword evidence="8" id="KW-1003">Cell membrane</keyword>
<organism evidence="26 27">
    <name type="scientific">Novipirellula herctigrandis</name>
    <dbReference type="NCBI Taxonomy" id="2527986"/>
    <lineage>
        <taxon>Bacteria</taxon>
        <taxon>Pseudomonadati</taxon>
        <taxon>Planctomycetota</taxon>
        <taxon>Planctomycetia</taxon>
        <taxon>Pirellulales</taxon>
        <taxon>Pirellulaceae</taxon>
        <taxon>Novipirellula</taxon>
    </lineage>
</organism>
<reference evidence="26 27" key="1">
    <citation type="submission" date="2019-02" db="EMBL/GenBank/DDBJ databases">
        <title>Deep-cultivation of Planctomycetes and their phenomic and genomic characterization uncovers novel biology.</title>
        <authorList>
            <person name="Wiegand S."/>
            <person name="Jogler M."/>
            <person name="Boedeker C."/>
            <person name="Pinto D."/>
            <person name="Vollmers J."/>
            <person name="Rivas-Marin E."/>
            <person name="Kohn T."/>
            <person name="Peeters S.H."/>
            <person name="Heuer A."/>
            <person name="Rast P."/>
            <person name="Oberbeckmann S."/>
            <person name="Bunk B."/>
            <person name="Jeske O."/>
            <person name="Meyerdierks A."/>
            <person name="Storesund J.E."/>
            <person name="Kallscheuer N."/>
            <person name="Luecker S."/>
            <person name="Lage O.M."/>
            <person name="Pohl T."/>
            <person name="Merkel B.J."/>
            <person name="Hornburger P."/>
            <person name="Mueller R.-W."/>
            <person name="Bruemmer F."/>
            <person name="Labrenz M."/>
            <person name="Spormann A.M."/>
            <person name="Op Den Camp H."/>
            <person name="Overmann J."/>
            <person name="Amann R."/>
            <person name="Jetten M.S.M."/>
            <person name="Mascher T."/>
            <person name="Medema M.H."/>
            <person name="Devos D.P."/>
            <person name="Kaster A.-K."/>
            <person name="Ovreas L."/>
            <person name="Rohde M."/>
            <person name="Galperin M.Y."/>
            <person name="Jogler C."/>
        </authorList>
    </citation>
    <scope>NUCLEOTIDE SEQUENCE [LARGE SCALE GENOMIC DNA]</scope>
    <source>
        <strain evidence="26 27">CA13</strain>
    </source>
</reference>
<feature type="transmembrane region" description="Helical" evidence="25">
    <location>
        <begin position="189"/>
        <end position="211"/>
    </location>
</feature>
<dbReference type="RefSeq" id="WP_146401436.1">
    <property type="nucleotide sequence ID" value="NZ_SJPJ01000001.1"/>
</dbReference>
<feature type="transmembrane region" description="Helical" evidence="25">
    <location>
        <begin position="232"/>
        <end position="252"/>
    </location>
</feature>
<evidence type="ECO:0000256" key="17">
    <source>
        <dbReference type="ARBA" id="ARBA00023264"/>
    </source>
</evidence>
<evidence type="ECO:0000256" key="25">
    <source>
        <dbReference type="SAM" id="Phobius"/>
    </source>
</evidence>
<accession>A0A5C5ZAU5</accession>
<evidence type="ECO:0000256" key="21">
    <source>
        <dbReference type="ARBA" id="ARBA00032396"/>
    </source>
</evidence>
<name>A0A5C5ZAU5_9BACT</name>
<evidence type="ECO:0000256" key="11">
    <source>
        <dbReference type="ARBA" id="ARBA00022692"/>
    </source>
</evidence>
<dbReference type="AlphaFoldDB" id="A0A5C5ZAU5"/>
<evidence type="ECO:0000256" key="13">
    <source>
        <dbReference type="ARBA" id="ARBA00022989"/>
    </source>
</evidence>
<evidence type="ECO:0000256" key="23">
    <source>
        <dbReference type="ARBA" id="ARBA00033406"/>
    </source>
</evidence>
<comment type="pathway">
    <text evidence="3">Phospholipid metabolism; CDP-diacylglycerol biosynthesis; CDP-diacylglycerol from sn-glycerol 3-phosphate: step 3/3.</text>
</comment>
<evidence type="ECO:0000256" key="14">
    <source>
        <dbReference type="ARBA" id="ARBA00023098"/>
    </source>
</evidence>
<evidence type="ECO:0000256" key="20">
    <source>
        <dbReference type="ARBA" id="ARBA00032253"/>
    </source>
</evidence>
<dbReference type="PANTHER" id="PTHR46382">
    <property type="entry name" value="PHOSPHATIDATE CYTIDYLYLTRANSFERASE"/>
    <property type="match status" value="1"/>
</dbReference>
<evidence type="ECO:0000256" key="9">
    <source>
        <dbReference type="ARBA" id="ARBA00022516"/>
    </source>
</evidence>
<keyword evidence="10 26" id="KW-0808">Transferase</keyword>
<evidence type="ECO:0000256" key="19">
    <source>
        <dbReference type="ARBA" id="ARBA00031825"/>
    </source>
</evidence>
<proteinExistence type="inferred from homology"/>
<evidence type="ECO:0000313" key="26">
    <source>
        <dbReference type="EMBL" id="TWT83961.1"/>
    </source>
</evidence>
<dbReference type="EC" id="2.7.7.41" evidence="6"/>
<keyword evidence="14" id="KW-0443">Lipid metabolism</keyword>
<dbReference type="GO" id="GO:0004605">
    <property type="term" value="F:phosphatidate cytidylyltransferase activity"/>
    <property type="evidence" value="ECO:0007669"/>
    <property type="project" value="UniProtKB-EC"/>
</dbReference>
<evidence type="ECO:0000256" key="22">
    <source>
        <dbReference type="ARBA" id="ARBA00032743"/>
    </source>
</evidence>
<dbReference type="GO" id="GO:0005886">
    <property type="term" value="C:plasma membrane"/>
    <property type="evidence" value="ECO:0007669"/>
    <property type="project" value="UniProtKB-SubCell"/>
</dbReference>
<feature type="transmembrane region" description="Helical" evidence="25">
    <location>
        <begin position="96"/>
        <end position="115"/>
    </location>
</feature>
<evidence type="ECO:0000256" key="2">
    <source>
        <dbReference type="ARBA" id="ARBA00004651"/>
    </source>
</evidence>